<gene>
    <name evidence="3" type="ORF">Csa_4G124880</name>
</gene>
<feature type="compositionally biased region" description="Basic and acidic residues" evidence="1">
    <location>
        <begin position="120"/>
        <end position="129"/>
    </location>
</feature>
<dbReference type="AlphaFoldDB" id="A0A0A0L0U7"/>
<feature type="region of interest" description="Disordered" evidence="1">
    <location>
        <begin position="105"/>
        <end position="130"/>
    </location>
</feature>
<sequence>MKKMFKIPFLSLTIWLLFLISPLSHSLSHALQDYTDEPFLPIGAELSESSLDEEKNLVGFDAIGLRKMGSGRKRVEVKRIVKKEITTTNDGRQEDEENSRISGLYQKSSNKAHQTSQVNHDQETIDAARSKNSQHVYKVKSTNLKRVILARDDETQRLLKAAREIANLMHKDYKEWAHRKPPINNREPLH</sequence>
<dbReference type="GO" id="GO:0008083">
    <property type="term" value="F:growth factor activity"/>
    <property type="evidence" value="ECO:0007669"/>
    <property type="project" value="InterPro"/>
</dbReference>
<evidence type="ECO:0000256" key="1">
    <source>
        <dbReference type="SAM" id="MobiDB-lite"/>
    </source>
</evidence>
<feature type="chain" id="PRO_5001972698" evidence="2">
    <location>
        <begin position="27"/>
        <end position="190"/>
    </location>
</feature>
<reference evidence="3 4" key="2">
    <citation type="journal article" date="2009" name="PLoS ONE">
        <title>An integrated genetic and cytogenetic map of the cucumber genome.</title>
        <authorList>
            <person name="Ren Y."/>
            <person name="Zhang Z."/>
            <person name="Liu J."/>
            <person name="Staub J.E."/>
            <person name="Han Y."/>
            <person name="Cheng Z."/>
            <person name="Li X."/>
            <person name="Lu J."/>
            <person name="Miao H."/>
            <person name="Kang H."/>
            <person name="Xie B."/>
            <person name="Gu X."/>
            <person name="Wang X."/>
            <person name="Du Y."/>
            <person name="Jin W."/>
            <person name="Huang S."/>
        </authorList>
    </citation>
    <scope>NUCLEOTIDE SEQUENCE [LARGE SCALE GENOMIC DNA]</scope>
    <source>
        <strain evidence="4">cv. 9930</strain>
    </source>
</reference>
<keyword evidence="2" id="KW-0732">Signal</keyword>
<proteinExistence type="predicted"/>
<evidence type="ECO:0000313" key="3">
    <source>
        <dbReference type="EMBL" id="KGN53766.1"/>
    </source>
</evidence>
<reference evidence="3 4" key="3">
    <citation type="journal article" date="2010" name="BMC Genomics">
        <title>Transcriptome sequencing and comparative analysis of cucumber flowers with different sex types.</title>
        <authorList>
            <person name="Guo S."/>
            <person name="Zheng Y."/>
            <person name="Joung J.G."/>
            <person name="Liu S."/>
            <person name="Zhang Z."/>
            <person name="Crasta O.R."/>
            <person name="Sobral B.W."/>
            <person name="Xu Y."/>
            <person name="Huang S."/>
            <person name="Fei Z."/>
        </authorList>
    </citation>
    <scope>NUCLEOTIDE SEQUENCE [LARGE SCALE GENOMIC DNA]</scope>
    <source>
        <strain evidence="4">cv. 9930</strain>
    </source>
</reference>
<dbReference type="OrthoDB" id="1937240at2759"/>
<protein>
    <submittedName>
        <fullName evidence="3">Uncharacterized protein</fullName>
    </submittedName>
</protein>
<keyword evidence="4" id="KW-1185">Reference proteome</keyword>
<dbReference type="Gramene" id="KGN53766">
    <property type="protein sequence ID" value="KGN53766"/>
    <property type="gene ID" value="Csa_4G124880"/>
</dbReference>
<evidence type="ECO:0000313" key="4">
    <source>
        <dbReference type="Proteomes" id="UP000029981"/>
    </source>
</evidence>
<reference evidence="3 4" key="4">
    <citation type="journal article" date="2011" name="BMC Genomics">
        <title>RNA-Seq improves annotation of protein-coding genes in the cucumber genome.</title>
        <authorList>
            <person name="Li Z."/>
            <person name="Zhang Z."/>
            <person name="Yan P."/>
            <person name="Huang S."/>
            <person name="Fei Z."/>
            <person name="Lin K."/>
        </authorList>
    </citation>
    <scope>NUCLEOTIDE SEQUENCE [LARGE SCALE GENOMIC DNA]</scope>
    <source>
        <strain evidence="4">cv. 9930</strain>
    </source>
</reference>
<dbReference type="PANTHER" id="PTHR36313:SF7">
    <property type="entry name" value="OS09G0474600 PROTEIN"/>
    <property type="match status" value="1"/>
</dbReference>
<organism evidence="3 4">
    <name type="scientific">Cucumis sativus</name>
    <name type="common">Cucumber</name>
    <dbReference type="NCBI Taxonomy" id="3659"/>
    <lineage>
        <taxon>Eukaryota</taxon>
        <taxon>Viridiplantae</taxon>
        <taxon>Streptophyta</taxon>
        <taxon>Embryophyta</taxon>
        <taxon>Tracheophyta</taxon>
        <taxon>Spermatophyta</taxon>
        <taxon>Magnoliopsida</taxon>
        <taxon>eudicotyledons</taxon>
        <taxon>Gunneridae</taxon>
        <taxon>Pentapetalae</taxon>
        <taxon>rosids</taxon>
        <taxon>fabids</taxon>
        <taxon>Cucurbitales</taxon>
        <taxon>Cucurbitaceae</taxon>
        <taxon>Benincaseae</taxon>
        <taxon>Cucumis</taxon>
    </lineage>
</organism>
<dbReference type="GO" id="GO:0010082">
    <property type="term" value="P:regulation of root meristem growth"/>
    <property type="evidence" value="ECO:0007669"/>
    <property type="project" value="InterPro"/>
</dbReference>
<dbReference type="InterPro" id="IPR038804">
    <property type="entry name" value="RGF3"/>
</dbReference>
<dbReference type="EMBL" id="CM002925">
    <property type="protein sequence ID" value="KGN53766.1"/>
    <property type="molecule type" value="Genomic_DNA"/>
</dbReference>
<dbReference type="PANTHER" id="PTHR36313">
    <property type="entry name" value="ROOT MERISTEM GROWTH FACTOR 2"/>
    <property type="match status" value="1"/>
</dbReference>
<feature type="signal peptide" evidence="2">
    <location>
        <begin position="1"/>
        <end position="26"/>
    </location>
</feature>
<reference evidence="3 4" key="1">
    <citation type="journal article" date="2009" name="Nat. Genet.">
        <title>The genome of the cucumber, Cucumis sativus L.</title>
        <authorList>
            <person name="Huang S."/>
            <person name="Li R."/>
            <person name="Zhang Z."/>
            <person name="Li L."/>
            <person name="Gu X."/>
            <person name="Fan W."/>
            <person name="Lucas W.J."/>
            <person name="Wang X."/>
            <person name="Xie B."/>
            <person name="Ni P."/>
            <person name="Ren Y."/>
            <person name="Zhu H."/>
            <person name="Li J."/>
            <person name="Lin K."/>
            <person name="Jin W."/>
            <person name="Fei Z."/>
            <person name="Li G."/>
            <person name="Staub J."/>
            <person name="Kilian A."/>
            <person name="van der Vossen E.A."/>
            <person name="Wu Y."/>
            <person name="Guo J."/>
            <person name="He J."/>
            <person name="Jia Z."/>
            <person name="Ren Y."/>
            <person name="Tian G."/>
            <person name="Lu Y."/>
            <person name="Ruan J."/>
            <person name="Qian W."/>
            <person name="Wang M."/>
            <person name="Huang Q."/>
            <person name="Li B."/>
            <person name="Xuan Z."/>
            <person name="Cao J."/>
            <person name="Asan"/>
            <person name="Wu Z."/>
            <person name="Zhang J."/>
            <person name="Cai Q."/>
            <person name="Bai Y."/>
            <person name="Zhao B."/>
            <person name="Han Y."/>
            <person name="Li Y."/>
            <person name="Li X."/>
            <person name="Wang S."/>
            <person name="Shi Q."/>
            <person name="Liu S."/>
            <person name="Cho W.K."/>
            <person name="Kim J.Y."/>
            <person name="Xu Y."/>
            <person name="Heller-Uszynska K."/>
            <person name="Miao H."/>
            <person name="Cheng Z."/>
            <person name="Zhang S."/>
            <person name="Wu J."/>
            <person name="Yang Y."/>
            <person name="Kang H."/>
            <person name="Li M."/>
            <person name="Liang H."/>
            <person name="Ren X."/>
            <person name="Shi Z."/>
            <person name="Wen M."/>
            <person name="Jian M."/>
            <person name="Yang H."/>
            <person name="Zhang G."/>
            <person name="Yang Z."/>
            <person name="Chen R."/>
            <person name="Liu S."/>
            <person name="Li J."/>
            <person name="Ma L."/>
            <person name="Liu H."/>
            <person name="Zhou Y."/>
            <person name="Zhao J."/>
            <person name="Fang X."/>
            <person name="Li G."/>
            <person name="Fang L."/>
            <person name="Li Y."/>
            <person name="Liu D."/>
            <person name="Zheng H."/>
            <person name="Zhang Y."/>
            <person name="Qin N."/>
            <person name="Li Z."/>
            <person name="Yang G."/>
            <person name="Yang S."/>
            <person name="Bolund L."/>
            <person name="Kristiansen K."/>
            <person name="Zheng H."/>
            <person name="Li S."/>
            <person name="Zhang X."/>
            <person name="Yang H."/>
            <person name="Wang J."/>
            <person name="Sun R."/>
            <person name="Zhang B."/>
            <person name="Jiang S."/>
            <person name="Wang J."/>
            <person name="Du Y."/>
            <person name="Li S."/>
        </authorList>
    </citation>
    <scope>NUCLEOTIDE SEQUENCE [LARGE SCALE GENOMIC DNA]</scope>
    <source>
        <strain evidence="4">cv. 9930</strain>
    </source>
</reference>
<dbReference type="Proteomes" id="UP000029981">
    <property type="component" value="Chromosome 4"/>
</dbReference>
<accession>A0A0A0L0U7</accession>
<evidence type="ECO:0000256" key="2">
    <source>
        <dbReference type="SAM" id="SignalP"/>
    </source>
</evidence>
<name>A0A0A0L0U7_CUCSA</name>
<feature type="compositionally biased region" description="Polar residues" evidence="1">
    <location>
        <begin position="105"/>
        <end position="119"/>
    </location>
</feature>